<keyword evidence="4" id="KW-0808">Transferase</keyword>
<feature type="transmembrane region" description="Helical" evidence="8">
    <location>
        <begin position="88"/>
        <end position="109"/>
    </location>
</feature>
<dbReference type="RefSeq" id="WP_173083261.1">
    <property type="nucleotide sequence ID" value="NZ_BLTE01000006.1"/>
</dbReference>
<evidence type="ECO:0000256" key="2">
    <source>
        <dbReference type="ARBA" id="ARBA00022475"/>
    </source>
</evidence>
<keyword evidence="6 8" id="KW-1133">Transmembrane helix</keyword>
<dbReference type="InterPro" id="IPR038731">
    <property type="entry name" value="RgtA/B/C-like"/>
</dbReference>
<feature type="transmembrane region" description="Helical" evidence="8">
    <location>
        <begin position="305"/>
        <end position="323"/>
    </location>
</feature>
<feature type="transmembrane region" description="Helical" evidence="8">
    <location>
        <begin position="329"/>
        <end position="348"/>
    </location>
</feature>
<evidence type="ECO:0000256" key="6">
    <source>
        <dbReference type="ARBA" id="ARBA00022989"/>
    </source>
</evidence>
<dbReference type="EMBL" id="BLTE01000006">
    <property type="protein sequence ID" value="GFK93830.1"/>
    <property type="molecule type" value="Genomic_DNA"/>
</dbReference>
<dbReference type="InterPro" id="IPR050297">
    <property type="entry name" value="LipidA_mod_glycosyltrf_83"/>
</dbReference>
<keyword evidence="5 8" id="KW-0812">Transmembrane</keyword>
<feature type="transmembrane region" description="Helical" evidence="8">
    <location>
        <begin position="275"/>
        <end position="293"/>
    </location>
</feature>
<dbReference type="PANTHER" id="PTHR33908:SF11">
    <property type="entry name" value="MEMBRANE PROTEIN"/>
    <property type="match status" value="1"/>
</dbReference>
<keyword evidence="11" id="KW-1185">Reference proteome</keyword>
<protein>
    <recommendedName>
        <fullName evidence="9">Glycosyltransferase RgtA/B/C/D-like domain-containing protein</fullName>
    </recommendedName>
</protein>
<organism evidence="10 11">
    <name type="scientific">Fundidesulfovibrio magnetotacticus</name>
    <dbReference type="NCBI Taxonomy" id="2730080"/>
    <lineage>
        <taxon>Bacteria</taxon>
        <taxon>Pseudomonadati</taxon>
        <taxon>Thermodesulfobacteriota</taxon>
        <taxon>Desulfovibrionia</taxon>
        <taxon>Desulfovibrionales</taxon>
        <taxon>Desulfovibrionaceae</taxon>
        <taxon>Fundidesulfovibrio</taxon>
    </lineage>
</organism>
<keyword evidence="7 8" id="KW-0472">Membrane</keyword>
<keyword evidence="2" id="KW-1003">Cell membrane</keyword>
<feature type="transmembrane region" description="Helical" evidence="8">
    <location>
        <begin position="116"/>
        <end position="134"/>
    </location>
</feature>
<feature type="transmembrane region" description="Helical" evidence="8">
    <location>
        <begin position="188"/>
        <end position="204"/>
    </location>
</feature>
<evidence type="ECO:0000256" key="3">
    <source>
        <dbReference type="ARBA" id="ARBA00022676"/>
    </source>
</evidence>
<dbReference type="GO" id="GO:0009103">
    <property type="term" value="P:lipopolysaccharide biosynthetic process"/>
    <property type="evidence" value="ECO:0007669"/>
    <property type="project" value="UniProtKB-ARBA"/>
</dbReference>
<feature type="transmembrane region" description="Helical" evidence="8">
    <location>
        <begin position="216"/>
        <end position="234"/>
    </location>
</feature>
<keyword evidence="3" id="KW-0328">Glycosyltransferase</keyword>
<dbReference type="Pfam" id="PF13231">
    <property type="entry name" value="PMT_2"/>
    <property type="match status" value="1"/>
</dbReference>
<dbReference type="PANTHER" id="PTHR33908">
    <property type="entry name" value="MANNOSYLTRANSFERASE YKCB-RELATED"/>
    <property type="match status" value="1"/>
</dbReference>
<evidence type="ECO:0000259" key="9">
    <source>
        <dbReference type="Pfam" id="PF13231"/>
    </source>
</evidence>
<evidence type="ECO:0000256" key="8">
    <source>
        <dbReference type="SAM" id="Phobius"/>
    </source>
</evidence>
<name>A0A6V8LS80_9BACT</name>
<evidence type="ECO:0000256" key="1">
    <source>
        <dbReference type="ARBA" id="ARBA00004651"/>
    </source>
</evidence>
<gene>
    <name evidence="10" type="ORF">NNJEOMEG_01666</name>
</gene>
<reference evidence="10 11" key="1">
    <citation type="submission" date="2020-04" db="EMBL/GenBank/DDBJ databases">
        <authorList>
            <consortium name="Desulfovibrio sp. FSS-1 genome sequencing consortium"/>
            <person name="Shimoshige H."/>
            <person name="Kobayashi H."/>
            <person name="Maekawa T."/>
        </authorList>
    </citation>
    <scope>NUCLEOTIDE SEQUENCE [LARGE SCALE GENOMIC DNA]</scope>
    <source>
        <strain evidence="10 11">SIID29052-01</strain>
    </source>
</reference>
<dbReference type="Proteomes" id="UP000494245">
    <property type="component" value="Unassembled WGS sequence"/>
</dbReference>
<evidence type="ECO:0000313" key="10">
    <source>
        <dbReference type="EMBL" id="GFK93830.1"/>
    </source>
</evidence>
<evidence type="ECO:0000256" key="4">
    <source>
        <dbReference type="ARBA" id="ARBA00022679"/>
    </source>
</evidence>
<evidence type="ECO:0000256" key="7">
    <source>
        <dbReference type="ARBA" id="ARBA00023136"/>
    </source>
</evidence>
<dbReference type="GO" id="GO:0005886">
    <property type="term" value="C:plasma membrane"/>
    <property type="evidence" value="ECO:0007669"/>
    <property type="project" value="UniProtKB-SubCell"/>
</dbReference>
<dbReference type="GO" id="GO:0016763">
    <property type="term" value="F:pentosyltransferase activity"/>
    <property type="evidence" value="ECO:0007669"/>
    <property type="project" value="TreeGrafter"/>
</dbReference>
<comment type="caution">
    <text evidence="10">The sequence shown here is derived from an EMBL/GenBank/DDBJ whole genome shotgun (WGS) entry which is preliminary data.</text>
</comment>
<feature type="domain" description="Glycosyltransferase RgtA/B/C/D-like" evidence="9">
    <location>
        <begin position="71"/>
        <end position="226"/>
    </location>
</feature>
<evidence type="ECO:0000313" key="11">
    <source>
        <dbReference type="Proteomes" id="UP000494245"/>
    </source>
</evidence>
<proteinExistence type="predicted"/>
<comment type="subcellular location">
    <subcellularLocation>
        <location evidence="1">Cell membrane</location>
        <topology evidence="1">Multi-pass membrane protein</topology>
    </subcellularLocation>
</comment>
<dbReference type="AlphaFoldDB" id="A0A6V8LS80"/>
<sequence length="989" mass="107657">MTHPQQHSGDRILIALLTLLAACLRLSHLGQPSLWWDEFITLGVALEPLARSLRTLAFQSASDYGVELFPPLAHLITRATLLAGHADWLVRLPVSLAGIATVPACFALLRRPLGRTSAFAAALLLALSVYHVHFSRELRPYALFMLENALSMACLLRHLERPRLGTALGFAALALAMLYTSYMASTLLAAQFLFAGGVLALRAARGRDARREAFRAGLLLALALVPAALAYLPWLHAQARVLTLLRDPGFVPPLDWGFVLRTLREFAAFAYVGDFPAWALLAALGLAGAVLALRERRSRPLACLLLLWAGLPWLSIVLVGVRMELSSRYVFPTMLACVLLAGHALGWTARTLMDRLLRGARFPLAEISLAALACALVSIPNLQSLDAYYGRESSHYKDLAAWCAENRDDADLLLFAHPRQLKLVSNWYVPGLLDEARALAGKGYLRALLLAPDSLGAAALPGAVHRARIAWTDVLRLGIARTPVRPLIPDATGLCRYEDDFSTQRFYEDAFEARNAAPSLEQRVLTSYEPALPARAVYRFQAPPESRPARASLTLELVLYATNLADSDGAVSVWVRPGDGEPRPVARVEARELRGQTPGPDRKLRKTISWPLDDAVRGASAFDLILEIDPSTREMPLEISALRLEAALDGLPPPPQALPQALLDQLPLAPWTPGERLALSRALHAFALDDAAPLAGTSPASLHQRFLAEHPGIDPVRLLAYPDGRPAAALYDASLADPFAPLPAGGETPLDAWPRSPRAVPALRLRGLLDRPVLQAGNARLSVDVVSPQTGTLSLNLGGRARLTLEPLFTPGNLPRGMALYDARPAAREECLVCDGPRPCSATLGIVTGMPAGRLRVRAYPRVEARPDGTNMVRALVSLDGLSWREMGRFQGSGSGRWEGLKAPRYWETDLNGATGEIFVRFELAGSGAQLWSAPDARMRIDLDLDARAAAPLQLPAWPLAAWTSNPKSLELLLLERPIVFPDWLMRSR</sequence>
<evidence type="ECO:0000256" key="5">
    <source>
        <dbReference type="ARBA" id="ARBA00022692"/>
    </source>
</evidence>
<feature type="transmembrane region" description="Helical" evidence="8">
    <location>
        <begin position="360"/>
        <end position="379"/>
    </location>
</feature>
<reference evidence="10 11" key="2">
    <citation type="submission" date="2020-05" db="EMBL/GenBank/DDBJ databases">
        <title>Draft genome sequence of Desulfovibrio sp. strainFSS-1.</title>
        <authorList>
            <person name="Shimoshige H."/>
            <person name="Kobayashi H."/>
            <person name="Maekawa T."/>
        </authorList>
    </citation>
    <scope>NUCLEOTIDE SEQUENCE [LARGE SCALE GENOMIC DNA]</scope>
    <source>
        <strain evidence="10 11">SIID29052-01</strain>
    </source>
</reference>
<accession>A0A6V8LS80</accession>